<proteinExistence type="predicted"/>
<keyword evidence="2" id="KW-1185">Reference proteome</keyword>
<evidence type="ECO:0000313" key="2">
    <source>
        <dbReference type="Proteomes" id="UP000262142"/>
    </source>
</evidence>
<evidence type="ECO:0008006" key="3">
    <source>
        <dbReference type="Google" id="ProtNLM"/>
    </source>
</evidence>
<dbReference type="EMBL" id="UNSC01000008">
    <property type="protein sequence ID" value="SZD74152.1"/>
    <property type="molecule type" value="Genomic_DNA"/>
</dbReference>
<name>A0A383U2J7_9FLAO</name>
<sequence>MQNTIKIQKTFIIGVLLGIVGCQQDDLSVW</sequence>
<dbReference type="PROSITE" id="PS51257">
    <property type="entry name" value="PROKAR_LIPOPROTEIN"/>
    <property type="match status" value="1"/>
</dbReference>
<organism evidence="1 2">
    <name type="scientific">Candidatus Ornithobacterium hominis</name>
    <dbReference type="NCBI Taxonomy" id="2497989"/>
    <lineage>
        <taxon>Bacteria</taxon>
        <taxon>Pseudomonadati</taxon>
        <taxon>Bacteroidota</taxon>
        <taxon>Flavobacteriia</taxon>
        <taxon>Flavobacteriales</taxon>
        <taxon>Weeksellaceae</taxon>
        <taxon>Ornithobacterium</taxon>
    </lineage>
</organism>
<dbReference type="AlphaFoldDB" id="A0A383U2J7"/>
<dbReference type="Proteomes" id="UP000262142">
    <property type="component" value="Unassembled WGS sequence"/>
</dbReference>
<accession>A0A383U2J7</accession>
<gene>
    <name evidence="1" type="ORF">SAMEA104719789_01610</name>
</gene>
<reference evidence="1 2" key="1">
    <citation type="submission" date="2018-09" db="EMBL/GenBank/DDBJ databases">
        <authorList>
            <consortium name="Pathogen Informatics"/>
        </authorList>
    </citation>
    <scope>NUCLEOTIDE SEQUENCE [LARGE SCALE GENOMIC DNA]</scope>
    <source>
        <strain evidence="1 2">OH-22767</strain>
    </source>
</reference>
<evidence type="ECO:0000313" key="1">
    <source>
        <dbReference type="EMBL" id="SZD74152.1"/>
    </source>
</evidence>
<protein>
    <recommendedName>
        <fullName evidence="3">Lipoprotein</fullName>
    </recommendedName>
</protein>